<comment type="caution">
    <text evidence="2">The sequence shown here is derived from an EMBL/GenBank/DDBJ whole genome shotgun (WGS) entry which is preliminary data.</text>
</comment>
<keyword evidence="3" id="KW-1185">Reference proteome</keyword>
<evidence type="ECO:0000256" key="1">
    <source>
        <dbReference type="SAM" id="MobiDB-lite"/>
    </source>
</evidence>
<evidence type="ECO:0000313" key="2">
    <source>
        <dbReference type="EMBL" id="MBC5729242.1"/>
    </source>
</evidence>
<dbReference type="Proteomes" id="UP000660021">
    <property type="component" value="Unassembled WGS sequence"/>
</dbReference>
<dbReference type="RefSeq" id="WP_101693350.1">
    <property type="nucleotide sequence ID" value="NZ_JACOPR010000001.1"/>
</dbReference>
<sequence length="129" mass="13772">MASIGTIITRIYASQARLPIQGATVAFTQGAANERQTLLAVRVSDANGQTAPVRLTTPSQSQGTSPGGETPYALCNIWAEAPGYEYHVIQGVQVFPGTETIQEIELTPLPLTLPNHQNTDTAQITPQEL</sequence>
<evidence type="ECO:0000313" key="3">
    <source>
        <dbReference type="Proteomes" id="UP000660021"/>
    </source>
</evidence>
<reference evidence="2 3" key="1">
    <citation type="submission" date="2020-08" db="EMBL/GenBank/DDBJ databases">
        <title>Genome public.</title>
        <authorList>
            <person name="Liu C."/>
            <person name="Sun Q."/>
        </authorList>
    </citation>
    <scope>NUCLEOTIDE SEQUENCE [LARGE SCALE GENOMIC DNA]</scope>
    <source>
        <strain evidence="2 3">New-38</strain>
    </source>
</reference>
<proteinExistence type="predicted"/>
<feature type="compositionally biased region" description="Polar residues" evidence="1">
    <location>
        <begin position="49"/>
        <end position="64"/>
    </location>
</feature>
<accession>A0ABR7HP68</accession>
<name>A0ABR7HP68_9FIRM</name>
<protein>
    <submittedName>
        <fullName evidence="2">Spore cortex-lytic protein</fullName>
    </submittedName>
</protein>
<feature type="region of interest" description="Disordered" evidence="1">
    <location>
        <begin position="49"/>
        <end position="68"/>
    </location>
</feature>
<gene>
    <name evidence="2" type="ORF">H8S34_00135</name>
</gene>
<dbReference type="EMBL" id="JACOPR010000001">
    <property type="protein sequence ID" value="MBC5729242.1"/>
    <property type="molecule type" value="Genomic_DNA"/>
</dbReference>
<organism evidence="2 3">
    <name type="scientific">Pseudoflavonifractor hominis</name>
    <dbReference type="NCBI Taxonomy" id="2763059"/>
    <lineage>
        <taxon>Bacteria</taxon>
        <taxon>Bacillati</taxon>
        <taxon>Bacillota</taxon>
        <taxon>Clostridia</taxon>
        <taxon>Eubacteriales</taxon>
        <taxon>Oscillospiraceae</taxon>
        <taxon>Pseudoflavonifractor</taxon>
    </lineage>
</organism>